<dbReference type="Proteomes" id="UP000800035">
    <property type="component" value="Unassembled WGS sequence"/>
</dbReference>
<protein>
    <submittedName>
        <fullName evidence="3">Uncharacterized protein</fullName>
    </submittedName>
</protein>
<keyword evidence="4" id="KW-1185">Reference proteome</keyword>
<feature type="transmembrane region" description="Helical" evidence="2">
    <location>
        <begin position="581"/>
        <end position="605"/>
    </location>
</feature>
<proteinExistence type="predicted"/>
<feature type="compositionally biased region" description="Basic residues" evidence="1">
    <location>
        <begin position="424"/>
        <end position="435"/>
    </location>
</feature>
<evidence type="ECO:0000313" key="4">
    <source>
        <dbReference type="Proteomes" id="UP000800035"/>
    </source>
</evidence>
<keyword evidence="2" id="KW-0472">Membrane</keyword>
<feature type="region of interest" description="Disordered" evidence="1">
    <location>
        <begin position="1"/>
        <end position="129"/>
    </location>
</feature>
<feature type="region of interest" description="Disordered" evidence="1">
    <location>
        <begin position="307"/>
        <end position="341"/>
    </location>
</feature>
<organism evidence="3 4">
    <name type="scientific">Byssothecium circinans</name>
    <dbReference type="NCBI Taxonomy" id="147558"/>
    <lineage>
        <taxon>Eukaryota</taxon>
        <taxon>Fungi</taxon>
        <taxon>Dikarya</taxon>
        <taxon>Ascomycota</taxon>
        <taxon>Pezizomycotina</taxon>
        <taxon>Dothideomycetes</taxon>
        <taxon>Pleosporomycetidae</taxon>
        <taxon>Pleosporales</taxon>
        <taxon>Massarineae</taxon>
        <taxon>Massarinaceae</taxon>
        <taxon>Byssothecium</taxon>
    </lineage>
</organism>
<feature type="compositionally biased region" description="Low complexity" evidence="1">
    <location>
        <begin position="25"/>
        <end position="42"/>
    </location>
</feature>
<gene>
    <name evidence="3" type="ORF">CC80DRAFT_275494</name>
</gene>
<feature type="compositionally biased region" description="Polar residues" evidence="1">
    <location>
        <begin position="10"/>
        <end position="24"/>
    </location>
</feature>
<evidence type="ECO:0000313" key="3">
    <source>
        <dbReference type="EMBL" id="KAF1949265.1"/>
    </source>
</evidence>
<reference evidence="3" key="1">
    <citation type="journal article" date="2020" name="Stud. Mycol.">
        <title>101 Dothideomycetes genomes: a test case for predicting lifestyles and emergence of pathogens.</title>
        <authorList>
            <person name="Haridas S."/>
            <person name="Albert R."/>
            <person name="Binder M."/>
            <person name="Bloem J."/>
            <person name="Labutti K."/>
            <person name="Salamov A."/>
            <person name="Andreopoulos B."/>
            <person name="Baker S."/>
            <person name="Barry K."/>
            <person name="Bills G."/>
            <person name="Bluhm B."/>
            <person name="Cannon C."/>
            <person name="Castanera R."/>
            <person name="Culley D."/>
            <person name="Daum C."/>
            <person name="Ezra D."/>
            <person name="Gonzalez J."/>
            <person name="Henrissat B."/>
            <person name="Kuo A."/>
            <person name="Liang C."/>
            <person name="Lipzen A."/>
            <person name="Lutzoni F."/>
            <person name="Magnuson J."/>
            <person name="Mondo S."/>
            <person name="Nolan M."/>
            <person name="Ohm R."/>
            <person name="Pangilinan J."/>
            <person name="Park H.-J."/>
            <person name="Ramirez L."/>
            <person name="Alfaro M."/>
            <person name="Sun H."/>
            <person name="Tritt A."/>
            <person name="Yoshinaga Y."/>
            <person name="Zwiers L.-H."/>
            <person name="Turgeon B."/>
            <person name="Goodwin S."/>
            <person name="Spatafora J."/>
            <person name="Crous P."/>
            <person name="Grigoriev I."/>
        </authorList>
    </citation>
    <scope>NUCLEOTIDE SEQUENCE</scope>
    <source>
        <strain evidence="3">CBS 675.92</strain>
    </source>
</reference>
<dbReference type="EMBL" id="ML977039">
    <property type="protein sequence ID" value="KAF1949265.1"/>
    <property type="molecule type" value="Genomic_DNA"/>
</dbReference>
<keyword evidence="2" id="KW-1133">Transmembrane helix</keyword>
<dbReference type="OrthoDB" id="3691966at2759"/>
<evidence type="ECO:0000256" key="2">
    <source>
        <dbReference type="SAM" id="Phobius"/>
    </source>
</evidence>
<feature type="compositionally biased region" description="Acidic residues" evidence="1">
    <location>
        <begin position="71"/>
        <end position="88"/>
    </location>
</feature>
<feature type="compositionally biased region" description="Basic and acidic residues" evidence="1">
    <location>
        <begin position="377"/>
        <end position="392"/>
    </location>
</feature>
<dbReference type="AlphaFoldDB" id="A0A6A5T8I5"/>
<feature type="transmembrane region" description="Helical" evidence="2">
    <location>
        <begin position="626"/>
        <end position="650"/>
    </location>
</feature>
<sequence length="651" mass="72649">MDSPPPQAPRQPSNSPTPQVQTLILSHPSARLSSSPASSPRLVEPPPTRKKSIRPETSHLMDQYDSPGPDFFEDSSDNNSSEWEDDNETREFSGTTNLLNQEPTFTEAELDDFSRGRQQTSTTSDKMPGVISAHANSAQNLSPKSKGIDQASQMSLRRLGKVRLVHNRGSGSAGRCTPRESLMSNDADNGHPVSDLLEPFPKLPGRGSGAVTRSNADFRGRHRHSTSKSIRTDSILNAHVITMKALEALPSTTSLSQIQRRSRSFSHHLGILPKSKPASFSEDRQVALSPLQTGHADLNRAAHLPPHFIKTPYPFSPRKEFPRPKTRPRQSTYGSDKEELDNKKGKHVLGIVASEGEFDLRSRLERNEEAQGIIRTRSGDGHERGRWDSGKKVDGEKEARLWLTLRKEPRNRVEQMTISSTLRKGSKRSRGKSRKPSGSPAKNGDVVGASIDFDDMIFAERLKAAYNTLAGPWFLRLFSARGLRTIRVAQHAVWSGTTVDNSHRATGRLLAAHGGYDLDPEAQTPFTEYSLMKLYRDPKLGKARYTWVHWAKRVAAWNTSAERLASSDSIVAIQFEQCFSVWRILLALWMMVVLSTISVLIWIFLGTNTWVLSEKRGRAERVETGLILGVFVMLVQLVVFAGWIAVSWMWL</sequence>
<feature type="region of interest" description="Disordered" evidence="1">
    <location>
        <begin position="371"/>
        <end position="392"/>
    </location>
</feature>
<feature type="region of interest" description="Disordered" evidence="1">
    <location>
        <begin position="413"/>
        <end position="445"/>
    </location>
</feature>
<feature type="region of interest" description="Disordered" evidence="1">
    <location>
        <begin position="167"/>
        <end position="228"/>
    </location>
</feature>
<accession>A0A6A5T8I5</accession>
<name>A0A6A5T8I5_9PLEO</name>
<feature type="compositionally biased region" description="Polar residues" evidence="1">
    <location>
        <begin position="92"/>
        <end position="104"/>
    </location>
</feature>
<feature type="compositionally biased region" description="Polar residues" evidence="1">
    <location>
        <begin position="116"/>
        <end position="125"/>
    </location>
</feature>
<evidence type="ECO:0000256" key="1">
    <source>
        <dbReference type="SAM" id="MobiDB-lite"/>
    </source>
</evidence>
<keyword evidence="2" id="KW-0812">Transmembrane</keyword>